<gene>
    <name evidence="2" type="ORF">J5W02_05035</name>
</gene>
<evidence type="ECO:0000313" key="2">
    <source>
        <dbReference type="EMBL" id="MBW7572171.1"/>
    </source>
</evidence>
<feature type="region of interest" description="Disordered" evidence="1">
    <location>
        <begin position="1"/>
        <end position="50"/>
    </location>
</feature>
<accession>A0ABS7DLK4</accession>
<proteinExistence type="predicted"/>
<evidence type="ECO:0000313" key="3">
    <source>
        <dbReference type="Proteomes" id="UP000719942"/>
    </source>
</evidence>
<dbReference type="RefSeq" id="WP_219964592.1">
    <property type="nucleotide sequence ID" value="NZ_JAGFNZ010000002.1"/>
</dbReference>
<organism evidence="2 3">
    <name type="scientific">Caproiciproducens faecalis</name>
    <dbReference type="NCBI Taxonomy" id="2820301"/>
    <lineage>
        <taxon>Bacteria</taxon>
        <taxon>Bacillati</taxon>
        <taxon>Bacillota</taxon>
        <taxon>Clostridia</taxon>
        <taxon>Eubacteriales</taxon>
        <taxon>Acutalibacteraceae</taxon>
        <taxon>Caproiciproducens</taxon>
    </lineage>
</organism>
<evidence type="ECO:0000256" key="1">
    <source>
        <dbReference type="SAM" id="MobiDB-lite"/>
    </source>
</evidence>
<feature type="compositionally biased region" description="Basic and acidic residues" evidence="1">
    <location>
        <begin position="33"/>
        <end position="50"/>
    </location>
</feature>
<keyword evidence="3" id="KW-1185">Reference proteome</keyword>
<comment type="caution">
    <text evidence="2">The sequence shown here is derived from an EMBL/GenBank/DDBJ whole genome shotgun (WGS) entry which is preliminary data.</text>
</comment>
<dbReference type="EMBL" id="JAGFNZ010000002">
    <property type="protein sequence ID" value="MBW7572171.1"/>
    <property type="molecule type" value="Genomic_DNA"/>
</dbReference>
<feature type="compositionally biased region" description="Basic and acidic residues" evidence="1">
    <location>
        <begin position="1"/>
        <end position="25"/>
    </location>
</feature>
<dbReference type="Proteomes" id="UP000719942">
    <property type="component" value="Unassembled WGS sequence"/>
</dbReference>
<name>A0ABS7DLK4_9FIRM</name>
<sequence>MDNNKNRMKDREKNAPELRRMKPGENADVGIVDGRKLGMHDGKHEKNGNS</sequence>
<protein>
    <submittedName>
        <fullName evidence="2">Uncharacterized protein</fullName>
    </submittedName>
</protein>
<reference evidence="2 3" key="1">
    <citation type="submission" date="2021-03" db="EMBL/GenBank/DDBJ databases">
        <title>Caproiciproducens sp. nov. isolated from feces of cow.</title>
        <authorList>
            <person name="Choi J.-Y."/>
        </authorList>
    </citation>
    <scope>NUCLEOTIDE SEQUENCE [LARGE SCALE GENOMIC DNA]</scope>
    <source>
        <strain evidence="2 3">AGMB10547</strain>
    </source>
</reference>